<dbReference type="GO" id="GO:0005524">
    <property type="term" value="F:ATP binding"/>
    <property type="evidence" value="ECO:0007669"/>
    <property type="project" value="UniProtKB-UniRule"/>
</dbReference>
<keyword evidence="6 10" id="KW-0133">Cell shape</keyword>
<keyword evidence="2 10" id="KW-0436">Ligase</keyword>
<keyword evidence="3 10" id="KW-0132">Cell division</keyword>
<keyword evidence="7 10" id="KW-0573">Peptidoglycan synthesis</keyword>
<dbReference type="GO" id="GO:0051301">
    <property type="term" value="P:cell division"/>
    <property type="evidence" value="ECO:0007669"/>
    <property type="project" value="UniProtKB-KW"/>
</dbReference>
<keyword evidence="4 10" id="KW-0547">Nucleotide-binding</keyword>
<dbReference type="HAMAP" id="MF_02019">
    <property type="entry name" value="MurF"/>
    <property type="match status" value="1"/>
</dbReference>
<keyword evidence="9 10" id="KW-0961">Cell wall biogenesis/degradation</keyword>
<dbReference type="InterPro" id="IPR013221">
    <property type="entry name" value="Mur_ligase_cen"/>
</dbReference>
<evidence type="ECO:0000313" key="14">
    <source>
        <dbReference type="EMBL" id="HIZ18522.1"/>
    </source>
</evidence>
<evidence type="ECO:0000256" key="5">
    <source>
        <dbReference type="ARBA" id="ARBA00022840"/>
    </source>
</evidence>
<evidence type="ECO:0000256" key="3">
    <source>
        <dbReference type="ARBA" id="ARBA00022618"/>
    </source>
</evidence>
<evidence type="ECO:0000259" key="13">
    <source>
        <dbReference type="Pfam" id="PF08245"/>
    </source>
</evidence>
<name>A0A9D2DKA4_9ACTN</name>
<dbReference type="GO" id="GO:0005737">
    <property type="term" value="C:cytoplasm"/>
    <property type="evidence" value="ECO:0007669"/>
    <property type="project" value="UniProtKB-SubCell"/>
</dbReference>
<comment type="caution">
    <text evidence="14">The sequence shown here is derived from an EMBL/GenBank/DDBJ whole genome shotgun (WGS) entry which is preliminary data.</text>
</comment>
<dbReference type="GO" id="GO:0047480">
    <property type="term" value="F:UDP-N-acetylmuramoyl-tripeptide-D-alanyl-D-alanine ligase activity"/>
    <property type="evidence" value="ECO:0007669"/>
    <property type="project" value="UniProtKB-UniRule"/>
</dbReference>
<dbReference type="PANTHER" id="PTHR43024:SF1">
    <property type="entry name" value="UDP-N-ACETYLMURAMOYL-TRIPEPTIDE--D-ALANYL-D-ALANINE LIGASE"/>
    <property type="match status" value="1"/>
</dbReference>
<dbReference type="SUPFAM" id="SSF53623">
    <property type="entry name" value="MurD-like peptide ligases, catalytic domain"/>
    <property type="match status" value="1"/>
</dbReference>
<feature type="domain" description="Mur ligase central" evidence="13">
    <location>
        <begin position="119"/>
        <end position="315"/>
    </location>
</feature>
<dbReference type="GO" id="GO:0009252">
    <property type="term" value="P:peptidoglycan biosynthetic process"/>
    <property type="evidence" value="ECO:0007669"/>
    <property type="project" value="UniProtKB-UniRule"/>
</dbReference>
<evidence type="ECO:0000256" key="9">
    <source>
        <dbReference type="ARBA" id="ARBA00023316"/>
    </source>
</evidence>
<dbReference type="Pfam" id="PF08245">
    <property type="entry name" value="Mur_ligase_M"/>
    <property type="match status" value="1"/>
</dbReference>
<dbReference type="AlphaFoldDB" id="A0A9D2DKA4"/>
<evidence type="ECO:0000313" key="15">
    <source>
        <dbReference type="Proteomes" id="UP000824029"/>
    </source>
</evidence>
<dbReference type="Gene3D" id="3.90.190.20">
    <property type="entry name" value="Mur ligase, C-terminal domain"/>
    <property type="match status" value="1"/>
</dbReference>
<evidence type="ECO:0000256" key="7">
    <source>
        <dbReference type="ARBA" id="ARBA00022984"/>
    </source>
</evidence>
<reference evidence="14" key="1">
    <citation type="journal article" date="2021" name="PeerJ">
        <title>Extensive microbial diversity within the chicken gut microbiome revealed by metagenomics and culture.</title>
        <authorList>
            <person name="Gilroy R."/>
            <person name="Ravi A."/>
            <person name="Getino M."/>
            <person name="Pursley I."/>
            <person name="Horton D.L."/>
            <person name="Alikhan N.F."/>
            <person name="Baker D."/>
            <person name="Gharbi K."/>
            <person name="Hall N."/>
            <person name="Watson M."/>
            <person name="Adriaenssens E.M."/>
            <person name="Foster-Nyarko E."/>
            <person name="Jarju S."/>
            <person name="Secka A."/>
            <person name="Antonio M."/>
            <person name="Oren A."/>
            <person name="Chaudhuri R.R."/>
            <person name="La Ragione R."/>
            <person name="Hildebrand F."/>
            <person name="Pallen M.J."/>
        </authorList>
    </citation>
    <scope>NUCLEOTIDE SEQUENCE</scope>
    <source>
        <strain evidence="14">ChiHecolR3B27-1887</strain>
    </source>
</reference>
<comment type="function">
    <text evidence="10 11">Involved in cell wall formation. Catalyzes the final step in the synthesis of UDP-N-acetylmuramoyl-pentapeptide, the precursor of murein.</text>
</comment>
<keyword evidence="8 10" id="KW-0131">Cell cycle</keyword>
<evidence type="ECO:0000256" key="8">
    <source>
        <dbReference type="ARBA" id="ARBA00023306"/>
    </source>
</evidence>
<comment type="catalytic activity">
    <reaction evidence="10 11">
        <text>D-alanyl-D-alanine + UDP-N-acetyl-alpha-D-muramoyl-L-alanyl-gamma-D-glutamyl-meso-2,6-diaminopimelate + ATP = UDP-N-acetyl-alpha-D-muramoyl-L-alanyl-gamma-D-glutamyl-meso-2,6-diaminopimeloyl-D-alanyl-D-alanine + ADP + phosphate + H(+)</text>
        <dbReference type="Rhea" id="RHEA:28374"/>
        <dbReference type="ChEBI" id="CHEBI:15378"/>
        <dbReference type="ChEBI" id="CHEBI:30616"/>
        <dbReference type="ChEBI" id="CHEBI:43474"/>
        <dbReference type="ChEBI" id="CHEBI:57822"/>
        <dbReference type="ChEBI" id="CHEBI:61386"/>
        <dbReference type="ChEBI" id="CHEBI:83905"/>
        <dbReference type="ChEBI" id="CHEBI:456216"/>
        <dbReference type="EC" id="6.3.2.10"/>
    </reaction>
</comment>
<dbReference type="EC" id="6.3.2.10" evidence="10 11"/>
<sequence>MIRLSETEIVAATGAELLSSGARAICGEAVIDSRAAGEGTVFVAFVGEHVDGNAYLVSAACQGAAAVVASREVAPDEIAELSSLGCAVLRAAGDDCEEFLLRLARRVRDAHPEWLVVGVTGSVGKTTTKEMLAAAFGAQRRTHATRGNLNNLIGLPLTVLSAPDDAEVLVCELGMNHAGEISRMSAACRPSLACITNVGTSHIGLLGSRENIARAKAEIVSGMAPAPGGAPATLALASSGDFTPLIADGFARPAGVEVTYVGRSEADAVRCASLELDDEGRASVTLACPDGWSGSVRLPMPGRAPVDDLLLALALVWRAGLDRDAALAAIADMPATKMRLDVRRAPSGARVIDDSYNAAPASMAASLDVLASMACEGRRVAVLGEMGELGDEAARLHGYVGAYAAAKGLDLLVIVGAELADQMAEAARTMGLSEDALCRLATVDDALAVIGPVLAEGDLVLVKASRAAGLDIFVRGVLDR</sequence>
<dbReference type="InterPro" id="IPR005863">
    <property type="entry name" value="UDP-N-AcMur_synth"/>
</dbReference>
<comment type="subcellular location">
    <subcellularLocation>
        <location evidence="10 11">Cytoplasm</location>
    </subcellularLocation>
</comment>
<dbReference type="NCBIfam" id="TIGR01143">
    <property type="entry name" value="murF"/>
    <property type="match status" value="1"/>
</dbReference>
<feature type="domain" description="Mur ligase C-terminal" evidence="12">
    <location>
        <begin position="338"/>
        <end position="466"/>
    </location>
</feature>
<dbReference type="Proteomes" id="UP000824029">
    <property type="component" value="Unassembled WGS sequence"/>
</dbReference>
<organism evidence="14 15">
    <name type="scientific">Candidatus Olsenella stercoravium</name>
    <dbReference type="NCBI Taxonomy" id="2838713"/>
    <lineage>
        <taxon>Bacteria</taxon>
        <taxon>Bacillati</taxon>
        <taxon>Actinomycetota</taxon>
        <taxon>Coriobacteriia</taxon>
        <taxon>Coriobacteriales</taxon>
        <taxon>Atopobiaceae</taxon>
        <taxon>Olsenella</taxon>
    </lineage>
</organism>
<dbReference type="InterPro" id="IPR036615">
    <property type="entry name" value="Mur_ligase_C_dom_sf"/>
</dbReference>
<proteinExistence type="inferred from homology"/>
<comment type="pathway">
    <text evidence="10 11">Cell wall biogenesis; peptidoglycan biosynthesis.</text>
</comment>
<gene>
    <name evidence="10" type="primary">murF</name>
    <name evidence="14" type="ORF">IAA22_05385</name>
</gene>
<keyword evidence="5 10" id="KW-0067">ATP-binding</keyword>
<dbReference type="EMBL" id="DXBZ01000100">
    <property type="protein sequence ID" value="HIZ18522.1"/>
    <property type="molecule type" value="Genomic_DNA"/>
</dbReference>
<dbReference type="InterPro" id="IPR035911">
    <property type="entry name" value="MurE/MurF_N"/>
</dbReference>
<feature type="binding site" evidence="10">
    <location>
        <begin position="121"/>
        <end position="127"/>
    </location>
    <ligand>
        <name>ATP</name>
        <dbReference type="ChEBI" id="CHEBI:30616"/>
    </ligand>
</feature>
<evidence type="ECO:0000256" key="1">
    <source>
        <dbReference type="ARBA" id="ARBA00022490"/>
    </source>
</evidence>
<dbReference type="GO" id="GO:0071555">
    <property type="term" value="P:cell wall organization"/>
    <property type="evidence" value="ECO:0007669"/>
    <property type="project" value="UniProtKB-KW"/>
</dbReference>
<evidence type="ECO:0000256" key="10">
    <source>
        <dbReference type="HAMAP-Rule" id="MF_02019"/>
    </source>
</evidence>
<keyword evidence="1 10" id="KW-0963">Cytoplasm</keyword>
<evidence type="ECO:0000256" key="2">
    <source>
        <dbReference type="ARBA" id="ARBA00022598"/>
    </source>
</evidence>
<evidence type="ECO:0000256" key="6">
    <source>
        <dbReference type="ARBA" id="ARBA00022960"/>
    </source>
</evidence>
<dbReference type="Pfam" id="PF02875">
    <property type="entry name" value="Mur_ligase_C"/>
    <property type="match status" value="1"/>
</dbReference>
<dbReference type="InterPro" id="IPR051046">
    <property type="entry name" value="MurCDEF_CellWall_CoF430Synth"/>
</dbReference>
<dbReference type="SUPFAM" id="SSF63418">
    <property type="entry name" value="MurE/MurF N-terminal domain"/>
    <property type="match status" value="1"/>
</dbReference>
<reference evidence="14" key="2">
    <citation type="submission" date="2021-04" db="EMBL/GenBank/DDBJ databases">
        <authorList>
            <person name="Gilroy R."/>
        </authorList>
    </citation>
    <scope>NUCLEOTIDE SEQUENCE</scope>
    <source>
        <strain evidence="14">ChiHecolR3B27-1887</strain>
    </source>
</reference>
<dbReference type="GO" id="GO:0008360">
    <property type="term" value="P:regulation of cell shape"/>
    <property type="evidence" value="ECO:0007669"/>
    <property type="project" value="UniProtKB-KW"/>
</dbReference>
<dbReference type="Gene3D" id="3.40.1190.10">
    <property type="entry name" value="Mur-like, catalytic domain"/>
    <property type="match status" value="1"/>
</dbReference>
<dbReference type="InterPro" id="IPR036565">
    <property type="entry name" value="Mur-like_cat_sf"/>
</dbReference>
<dbReference type="Gene3D" id="3.40.1390.10">
    <property type="entry name" value="MurE/MurF, N-terminal domain"/>
    <property type="match status" value="1"/>
</dbReference>
<evidence type="ECO:0000256" key="11">
    <source>
        <dbReference type="RuleBase" id="RU004136"/>
    </source>
</evidence>
<dbReference type="InterPro" id="IPR004101">
    <property type="entry name" value="Mur_ligase_C"/>
</dbReference>
<protein>
    <recommendedName>
        <fullName evidence="10 11">UDP-N-acetylmuramoyl-tripeptide--D-alanyl-D-alanine ligase</fullName>
        <ecNumber evidence="10 11">6.3.2.10</ecNumber>
    </recommendedName>
    <alternativeName>
        <fullName evidence="10">D-alanyl-D-alanine-adding enzyme</fullName>
    </alternativeName>
</protein>
<comment type="similarity">
    <text evidence="10">Belongs to the MurCDEF family. MurF subfamily.</text>
</comment>
<dbReference type="SUPFAM" id="SSF53244">
    <property type="entry name" value="MurD-like peptide ligases, peptide-binding domain"/>
    <property type="match status" value="1"/>
</dbReference>
<evidence type="ECO:0000259" key="12">
    <source>
        <dbReference type="Pfam" id="PF02875"/>
    </source>
</evidence>
<accession>A0A9D2DKA4</accession>
<evidence type="ECO:0000256" key="4">
    <source>
        <dbReference type="ARBA" id="ARBA00022741"/>
    </source>
</evidence>
<dbReference type="PANTHER" id="PTHR43024">
    <property type="entry name" value="UDP-N-ACETYLMURAMOYL-TRIPEPTIDE--D-ALANYL-D-ALANINE LIGASE"/>
    <property type="match status" value="1"/>
</dbReference>